<dbReference type="EnsemblMetazoa" id="GPPI007789-RA">
    <property type="protein sequence ID" value="GPPI007789-PA"/>
    <property type="gene ID" value="GPPI007789"/>
</dbReference>
<dbReference type="Proteomes" id="UP000092460">
    <property type="component" value="Unassembled WGS sequence"/>
</dbReference>
<protein>
    <submittedName>
        <fullName evidence="1">Uncharacterized protein</fullName>
    </submittedName>
</protein>
<dbReference type="EMBL" id="JXJN01003217">
    <property type="status" value="NOT_ANNOTATED_CDS"/>
    <property type="molecule type" value="Genomic_DNA"/>
</dbReference>
<keyword evidence="2" id="KW-1185">Reference proteome</keyword>
<reference evidence="2" key="1">
    <citation type="submission" date="2015-01" db="EMBL/GenBank/DDBJ databases">
        <authorList>
            <person name="Aksoy S."/>
            <person name="Warren W."/>
            <person name="Wilson R.K."/>
        </authorList>
    </citation>
    <scope>NUCLEOTIDE SEQUENCE [LARGE SCALE GENOMIC DNA]</scope>
    <source>
        <strain evidence="2">IAEA</strain>
    </source>
</reference>
<name>A0A1B0AT99_9MUSC</name>
<dbReference type="VEuPathDB" id="VectorBase:GPPI007789"/>
<evidence type="ECO:0000313" key="2">
    <source>
        <dbReference type="Proteomes" id="UP000092460"/>
    </source>
</evidence>
<reference evidence="1" key="2">
    <citation type="submission" date="2020-05" db="UniProtKB">
        <authorList>
            <consortium name="EnsemblMetazoa"/>
        </authorList>
    </citation>
    <scope>IDENTIFICATION</scope>
    <source>
        <strain evidence="1">IAEA</strain>
    </source>
</reference>
<proteinExistence type="predicted"/>
<organism evidence="1 2">
    <name type="scientific">Glossina palpalis gambiensis</name>
    <dbReference type="NCBI Taxonomy" id="67801"/>
    <lineage>
        <taxon>Eukaryota</taxon>
        <taxon>Metazoa</taxon>
        <taxon>Ecdysozoa</taxon>
        <taxon>Arthropoda</taxon>
        <taxon>Hexapoda</taxon>
        <taxon>Insecta</taxon>
        <taxon>Pterygota</taxon>
        <taxon>Neoptera</taxon>
        <taxon>Endopterygota</taxon>
        <taxon>Diptera</taxon>
        <taxon>Brachycera</taxon>
        <taxon>Muscomorpha</taxon>
        <taxon>Hippoboscoidea</taxon>
        <taxon>Glossinidae</taxon>
        <taxon>Glossina</taxon>
    </lineage>
</organism>
<accession>A0A1B0AT99</accession>
<evidence type="ECO:0000313" key="1">
    <source>
        <dbReference type="EnsemblMetazoa" id="GPPI007789-PA"/>
    </source>
</evidence>
<dbReference type="AlphaFoldDB" id="A0A1B0AT99"/>
<sequence>MEQHRERFGFFCTDECDSVKRLLPPVRSCRPTSSSSSSSTASRRRFKLERFGLIDSRAAADIDKTFFGSFSTFHSRSSSVVTVLKSSSAIDAVLAFSKFNSFRAAERSTLYHIILLFICVSMSSSSKSWLVFVDVSKSEQVISATFEVSTSSSSSLPLCVGEIAFMGTVSVDVIFTSSICADDVTLIEFISLSDVSCEAKDDVLPPNSELLLAFLCNYS</sequence>